<dbReference type="PANTHER" id="PTHR34706">
    <property type="entry name" value="SLR1338 PROTEIN"/>
    <property type="match status" value="1"/>
</dbReference>
<dbReference type="Proteomes" id="UP000663828">
    <property type="component" value="Unassembled WGS sequence"/>
</dbReference>
<dbReference type="PANTHER" id="PTHR34706:SF1">
    <property type="entry name" value="VWFA DOMAIN-CONTAINING PROTEIN"/>
    <property type="match status" value="1"/>
</dbReference>
<keyword evidence="3" id="KW-1185">Reference proteome</keyword>
<evidence type="ECO:0000256" key="1">
    <source>
        <dbReference type="SAM" id="MobiDB-lite"/>
    </source>
</evidence>
<organism evidence="2 3">
    <name type="scientific">Adineta ricciae</name>
    <name type="common">Rotifer</name>
    <dbReference type="NCBI Taxonomy" id="249248"/>
    <lineage>
        <taxon>Eukaryota</taxon>
        <taxon>Metazoa</taxon>
        <taxon>Spiralia</taxon>
        <taxon>Gnathifera</taxon>
        <taxon>Rotifera</taxon>
        <taxon>Eurotatoria</taxon>
        <taxon>Bdelloidea</taxon>
        <taxon>Adinetida</taxon>
        <taxon>Adinetidae</taxon>
        <taxon>Adineta</taxon>
    </lineage>
</organism>
<sequence>MEYLRLLDIDPTGSLLRLINVSHQQSLDLKNISIRQVNADSKVVNSYTFHPQVRSLLRHNEVVTIYMKNYRQMKFDNEPYIFIANDITRWLIDDHIRTELSFNDVVFHSQERCISTTDDIPLFLTQYSFDSQSDKTKTNTPSVHYGDFHFPYCLSTDNSVNPHTRGVERQVQHTGNFDDYHRRLTTSPKKIFHKVDVIVQINTNSIGLGMDHPIFQNEDRLTRLRALEGFEIVMILDDSSSMRTPIIDRDQEDVSPFSQLPTRWDELKHVTSIVVDLAATLDPDGIDIFFLNRPPLLHVNHSTALNETFSKLPNGPTPLTQVLRDVLTLKRAHILDRKLLLLIATDGLPTNDRGQSDLMALEKLLRHERDPFVDRIYIAFIACTNDLQSVGYLNRFDKTIPYIDVLDDYHSERAEILAVQGKTFPFSYGDYVVKILMGSIDPWFDQLDEKKVKLNRSSQHGRLPRQNATERKKSCIVS</sequence>
<gene>
    <name evidence="2" type="ORF">XAT740_LOCUS7977</name>
</gene>
<protein>
    <recommendedName>
        <fullName evidence="4">VWFA domain-containing protein</fullName>
    </recommendedName>
</protein>
<name>A0A813ZLK2_ADIRI</name>
<feature type="region of interest" description="Disordered" evidence="1">
    <location>
        <begin position="455"/>
        <end position="478"/>
    </location>
</feature>
<comment type="caution">
    <text evidence="2">The sequence shown here is derived from an EMBL/GenBank/DDBJ whole genome shotgun (WGS) entry which is preliminary data.</text>
</comment>
<proteinExistence type="predicted"/>
<reference evidence="2" key="1">
    <citation type="submission" date="2021-02" db="EMBL/GenBank/DDBJ databases">
        <authorList>
            <person name="Nowell W R."/>
        </authorList>
    </citation>
    <scope>NUCLEOTIDE SEQUENCE</scope>
</reference>
<dbReference type="InterPro" id="IPR036415">
    <property type="entry name" value="Lamin_tail_dom_sf"/>
</dbReference>
<dbReference type="SUPFAM" id="SSF53300">
    <property type="entry name" value="vWA-like"/>
    <property type="match status" value="1"/>
</dbReference>
<dbReference type="EMBL" id="CAJNOR010000390">
    <property type="protein sequence ID" value="CAF0900109.1"/>
    <property type="molecule type" value="Genomic_DNA"/>
</dbReference>
<dbReference type="InterPro" id="IPR036465">
    <property type="entry name" value="vWFA_dom_sf"/>
</dbReference>
<dbReference type="AlphaFoldDB" id="A0A813ZLK2"/>
<feature type="compositionally biased region" description="Basic and acidic residues" evidence="1">
    <location>
        <begin position="468"/>
        <end position="478"/>
    </location>
</feature>
<accession>A0A813ZLK2</accession>
<evidence type="ECO:0000313" key="2">
    <source>
        <dbReference type="EMBL" id="CAF0900109.1"/>
    </source>
</evidence>
<dbReference type="Gene3D" id="2.60.40.1260">
    <property type="entry name" value="Lamin Tail domain"/>
    <property type="match status" value="1"/>
</dbReference>
<evidence type="ECO:0000313" key="3">
    <source>
        <dbReference type="Proteomes" id="UP000663828"/>
    </source>
</evidence>
<evidence type="ECO:0008006" key="4">
    <source>
        <dbReference type="Google" id="ProtNLM"/>
    </source>
</evidence>